<comment type="caution">
    <text evidence="6">The sequence shown here is derived from an EMBL/GenBank/DDBJ whole genome shotgun (WGS) entry which is preliminary data.</text>
</comment>
<dbReference type="FunFam" id="3.40.50.1100:FF:000118">
    <property type="entry name" value="Related to CYS4-cystathionine beta-synthase"/>
    <property type="match status" value="1"/>
</dbReference>
<dbReference type="SUPFAM" id="SSF53686">
    <property type="entry name" value="Tryptophan synthase beta subunit-like PLP-dependent enzymes"/>
    <property type="match status" value="1"/>
</dbReference>
<sequence length="221" mass="24101">MIEHAEKGDKIKPGDTLIEAPSGNTPSLNVSRVDPNSYILDQYANSENPAAHESGTAEESCWPTKGKWTWWSVALEQGAVTGLSRGLKKHKSDILVVGADPIGSVLAQPDSLDKLKDEYKVEGMGYEFVPAVLDQSEPSIWIKTFDRDSFQLVRRLVREEEVFCGRSSGAAIAALAQLVTGRPELNKEDKVAVVILPDGNSDLPVEVRERRVNGGAGIRFS</sequence>
<dbReference type="InterPro" id="IPR001926">
    <property type="entry name" value="TrpB-like_PALP"/>
</dbReference>
<dbReference type="InterPro" id="IPR036052">
    <property type="entry name" value="TrpB-like_PALP_sf"/>
</dbReference>
<dbReference type="AlphaFoldDB" id="A0A9W9EWE4"/>
<dbReference type="OrthoDB" id="728at2759"/>
<evidence type="ECO:0000313" key="6">
    <source>
        <dbReference type="EMBL" id="KAJ5089090.1"/>
    </source>
</evidence>
<evidence type="ECO:0000256" key="2">
    <source>
        <dbReference type="ARBA" id="ARBA00007103"/>
    </source>
</evidence>
<evidence type="ECO:0000259" key="5">
    <source>
        <dbReference type="Pfam" id="PF00291"/>
    </source>
</evidence>
<proteinExistence type="inferred from homology"/>
<dbReference type="EMBL" id="JAPQKI010000009">
    <property type="protein sequence ID" value="KAJ5089090.1"/>
    <property type="molecule type" value="Genomic_DNA"/>
</dbReference>
<evidence type="ECO:0000256" key="1">
    <source>
        <dbReference type="ARBA" id="ARBA00001933"/>
    </source>
</evidence>
<dbReference type="PANTHER" id="PTHR10314">
    <property type="entry name" value="CYSTATHIONINE BETA-SYNTHASE"/>
    <property type="match status" value="1"/>
</dbReference>
<evidence type="ECO:0000313" key="7">
    <source>
        <dbReference type="Proteomes" id="UP001149074"/>
    </source>
</evidence>
<dbReference type="Proteomes" id="UP001149074">
    <property type="component" value="Unassembled WGS sequence"/>
</dbReference>
<gene>
    <name evidence="6" type="ORF">N7532_007774</name>
</gene>
<feature type="compositionally biased region" description="Basic and acidic residues" evidence="4">
    <location>
        <begin position="1"/>
        <end position="13"/>
    </location>
</feature>
<keyword evidence="7" id="KW-1185">Reference proteome</keyword>
<reference evidence="6" key="1">
    <citation type="submission" date="2022-11" db="EMBL/GenBank/DDBJ databases">
        <authorList>
            <person name="Petersen C."/>
        </authorList>
    </citation>
    <scope>NUCLEOTIDE SEQUENCE</scope>
    <source>
        <strain evidence="6">IBT 30761</strain>
    </source>
</reference>
<accession>A0A9W9EWE4</accession>
<organism evidence="6 7">
    <name type="scientific">Penicillium argentinense</name>
    <dbReference type="NCBI Taxonomy" id="1131581"/>
    <lineage>
        <taxon>Eukaryota</taxon>
        <taxon>Fungi</taxon>
        <taxon>Dikarya</taxon>
        <taxon>Ascomycota</taxon>
        <taxon>Pezizomycotina</taxon>
        <taxon>Eurotiomycetes</taxon>
        <taxon>Eurotiomycetidae</taxon>
        <taxon>Eurotiales</taxon>
        <taxon>Aspergillaceae</taxon>
        <taxon>Penicillium</taxon>
    </lineage>
</organism>
<feature type="domain" description="Tryptophan synthase beta chain-like PALP" evidence="5">
    <location>
        <begin position="34"/>
        <end position="195"/>
    </location>
</feature>
<comment type="similarity">
    <text evidence="2">Belongs to the cysteine synthase/cystathionine beta-synthase family.</text>
</comment>
<evidence type="ECO:0000256" key="4">
    <source>
        <dbReference type="SAM" id="MobiDB-lite"/>
    </source>
</evidence>
<dbReference type="Pfam" id="PF00291">
    <property type="entry name" value="PALP"/>
    <property type="match status" value="1"/>
</dbReference>
<dbReference type="GO" id="GO:0006534">
    <property type="term" value="P:cysteine metabolic process"/>
    <property type="evidence" value="ECO:0007669"/>
    <property type="project" value="UniProtKB-ARBA"/>
</dbReference>
<comment type="cofactor">
    <cofactor evidence="1">
        <name>pyridoxal 5'-phosphate</name>
        <dbReference type="ChEBI" id="CHEBI:597326"/>
    </cofactor>
</comment>
<dbReference type="InterPro" id="IPR050214">
    <property type="entry name" value="Cys_Synth/Cystath_Beta-Synth"/>
</dbReference>
<feature type="region of interest" description="Disordered" evidence="4">
    <location>
        <begin position="1"/>
        <end position="31"/>
    </location>
</feature>
<dbReference type="RefSeq" id="XP_056471072.1">
    <property type="nucleotide sequence ID" value="XM_056620266.1"/>
</dbReference>
<name>A0A9W9EWE4_9EURO</name>
<dbReference type="GO" id="GO:0009069">
    <property type="term" value="P:serine family amino acid metabolic process"/>
    <property type="evidence" value="ECO:0007669"/>
    <property type="project" value="UniProtKB-ARBA"/>
</dbReference>
<dbReference type="Gene3D" id="3.40.50.1100">
    <property type="match status" value="2"/>
</dbReference>
<dbReference type="GeneID" id="81359245"/>
<dbReference type="GO" id="GO:0044272">
    <property type="term" value="P:sulfur compound biosynthetic process"/>
    <property type="evidence" value="ECO:0007669"/>
    <property type="project" value="UniProtKB-ARBA"/>
</dbReference>
<protein>
    <recommendedName>
        <fullName evidence="5">Tryptophan synthase beta chain-like PALP domain-containing protein</fullName>
    </recommendedName>
</protein>
<evidence type="ECO:0000256" key="3">
    <source>
        <dbReference type="ARBA" id="ARBA00022898"/>
    </source>
</evidence>
<reference evidence="6" key="2">
    <citation type="journal article" date="2023" name="IMA Fungus">
        <title>Comparative genomic study of the Penicillium genus elucidates a diverse pangenome and 15 lateral gene transfer events.</title>
        <authorList>
            <person name="Petersen C."/>
            <person name="Sorensen T."/>
            <person name="Nielsen M.R."/>
            <person name="Sondergaard T.E."/>
            <person name="Sorensen J.L."/>
            <person name="Fitzpatrick D.A."/>
            <person name="Frisvad J.C."/>
            <person name="Nielsen K.L."/>
        </authorList>
    </citation>
    <scope>NUCLEOTIDE SEQUENCE</scope>
    <source>
        <strain evidence="6">IBT 30761</strain>
    </source>
</reference>
<keyword evidence="3" id="KW-0663">Pyridoxal phosphate</keyword>